<feature type="domain" description="Signal transduction histidine kinase subgroup 3 dimerisation and phosphoacceptor" evidence="12">
    <location>
        <begin position="228"/>
        <end position="295"/>
    </location>
</feature>
<evidence type="ECO:0000313" key="13">
    <source>
        <dbReference type="EMBL" id="GAA1270389.1"/>
    </source>
</evidence>
<evidence type="ECO:0000256" key="6">
    <source>
        <dbReference type="ARBA" id="ARBA00022777"/>
    </source>
</evidence>
<feature type="transmembrane region" description="Helical" evidence="10">
    <location>
        <begin position="153"/>
        <end position="174"/>
    </location>
</feature>
<feature type="transmembrane region" description="Helical" evidence="10">
    <location>
        <begin position="74"/>
        <end position="94"/>
    </location>
</feature>
<dbReference type="EMBL" id="BAAAIH010000014">
    <property type="protein sequence ID" value="GAA1270389.1"/>
    <property type="molecule type" value="Genomic_DNA"/>
</dbReference>
<evidence type="ECO:0000256" key="8">
    <source>
        <dbReference type="ARBA" id="ARBA00023012"/>
    </source>
</evidence>
<comment type="caution">
    <text evidence="13">The sequence shown here is derived from an EMBL/GenBank/DDBJ whole genome shotgun (WGS) entry which is preliminary data.</text>
</comment>
<keyword evidence="6" id="KW-0418">Kinase</keyword>
<sequence length="428" mass="45153">MTGRHPEGAPAGPTRDDGTAGPSAHHDEVHPGAATKRSWARYPASVLRTVSWLMRVGAYVFIGLHTLARPPAGAGAVPLAVVAYVLGGLALLLWELTHALGEKAARHAPRMRILLGAAAALAGYASAFPHAGALIGLSLMAVMHLGTEPSLPVGWAVAGCTVVALETGVLVAGASRGFALGYPMLVALVLVASHNRRAYRIRAEQSAAMLAQSELLRAEQRRVAVLDERTRIAREIHDVLAHSLGALSIQIQAASALLTDHGDVDRAVSVLDGARRLTADGLTETRRAVHALRSDLAPLDEELATMADTHRQRHGVPVRLRVEGEPSPLPADQALPLFRTAQEALTNAAKHAPAQPVEVALAYEDEHVTLTVDNPLGTPSSPRRAPAFATVDGGYGLTGMRERLLLLGGTLDAGVRDGQWRVRAGVPR</sequence>
<dbReference type="InterPro" id="IPR011712">
    <property type="entry name" value="Sig_transdc_His_kin_sub3_dim/P"/>
</dbReference>
<dbReference type="Pfam" id="PF02518">
    <property type="entry name" value="HATPase_c"/>
    <property type="match status" value="1"/>
</dbReference>
<keyword evidence="4" id="KW-0808">Transferase</keyword>
<evidence type="ECO:0000256" key="2">
    <source>
        <dbReference type="ARBA" id="ARBA00012438"/>
    </source>
</evidence>
<dbReference type="Proteomes" id="UP001500282">
    <property type="component" value="Unassembled WGS sequence"/>
</dbReference>
<dbReference type="PANTHER" id="PTHR24421:SF10">
    <property type="entry name" value="NITRATE_NITRITE SENSOR PROTEIN NARQ"/>
    <property type="match status" value="1"/>
</dbReference>
<keyword evidence="10" id="KW-0812">Transmembrane</keyword>
<evidence type="ECO:0000256" key="5">
    <source>
        <dbReference type="ARBA" id="ARBA00022741"/>
    </source>
</evidence>
<feature type="domain" description="Histidine kinase/HSP90-like ATPase" evidence="11">
    <location>
        <begin position="335"/>
        <end position="415"/>
    </location>
</feature>
<feature type="transmembrane region" description="Helical" evidence="10">
    <location>
        <begin position="46"/>
        <end position="68"/>
    </location>
</feature>
<dbReference type="Gene3D" id="3.30.565.10">
    <property type="entry name" value="Histidine kinase-like ATPase, C-terminal domain"/>
    <property type="match status" value="1"/>
</dbReference>
<organism evidence="13 14">
    <name type="scientific">Streptomyces javensis</name>
    <dbReference type="NCBI Taxonomy" id="114698"/>
    <lineage>
        <taxon>Bacteria</taxon>
        <taxon>Bacillati</taxon>
        <taxon>Actinomycetota</taxon>
        <taxon>Actinomycetes</taxon>
        <taxon>Kitasatosporales</taxon>
        <taxon>Streptomycetaceae</taxon>
        <taxon>Streptomyces</taxon>
        <taxon>Streptomyces violaceusniger group</taxon>
    </lineage>
</organism>
<evidence type="ECO:0000256" key="3">
    <source>
        <dbReference type="ARBA" id="ARBA00022553"/>
    </source>
</evidence>
<dbReference type="InterPro" id="IPR050482">
    <property type="entry name" value="Sensor_HK_TwoCompSys"/>
</dbReference>
<evidence type="ECO:0000256" key="4">
    <source>
        <dbReference type="ARBA" id="ARBA00022679"/>
    </source>
</evidence>
<keyword evidence="3" id="KW-0597">Phosphoprotein</keyword>
<dbReference type="CDD" id="cd16917">
    <property type="entry name" value="HATPase_UhpB-NarQ-NarX-like"/>
    <property type="match status" value="1"/>
</dbReference>
<accession>A0ABN1WXP4</accession>
<dbReference type="InterPro" id="IPR003594">
    <property type="entry name" value="HATPase_dom"/>
</dbReference>
<keyword evidence="5" id="KW-0547">Nucleotide-binding</keyword>
<evidence type="ECO:0000259" key="12">
    <source>
        <dbReference type="Pfam" id="PF07730"/>
    </source>
</evidence>
<dbReference type="SUPFAM" id="SSF55874">
    <property type="entry name" value="ATPase domain of HSP90 chaperone/DNA topoisomerase II/histidine kinase"/>
    <property type="match status" value="1"/>
</dbReference>
<keyword evidence="10" id="KW-0472">Membrane</keyword>
<evidence type="ECO:0000256" key="1">
    <source>
        <dbReference type="ARBA" id="ARBA00000085"/>
    </source>
</evidence>
<feature type="compositionally biased region" description="Basic and acidic residues" evidence="9">
    <location>
        <begin position="14"/>
        <end position="30"/>
    </location>
</feature>
<dbReference type="Gene3D" id="1.20.5.1930">
    <property type="match status" value="1"/>
</dbReference>
<dbReference type="InterPro" id="IPR036890">
    <property type="entry name" value="HATPase_C_sf"/>
</dbReference>
<name>A0ABN1WXP4_9ACTN</name>
<evidence type="ECO:0000256" key="9">
    <source>
        <dbReference type="SAM" id="MobiDB-lite"/>
    </source>
</evidence>
<gene>
    <name evidence="13" type="ORF">GCM10009579_31220</name>
</gene>
<evidence type="ECO:0000256" key="10">
    <source>
        <dbReference type="SAM" id="Phobius"/>
    </source>
</evidence>
<dbReference type="PANTHER" id="PTHR24421">
    <property type="entry name" value="NITRATE/NITRITE SENSOR PROTEIN NARX-RELATED"/>
    <property type="match status" value="1"/>
</dbReference>
<keyword evidence="14" id="KW-1185">Reference proteome</keyword>
<comment type="catalytic activity">
    <reaction evidence="1">
        <text>ATP + protein L-histidine = ADP + protein N-phospho-L-histidine.</text>
        <dbReference type="EC" id="2.7.13.3"/>
    </reaction>
</comment>
<protein>
    <recommendedName>
        <fullName evidence="2">histidine kinase</fullName>
        <ecNumber evidence="2">2.7.13.3</ecNumber>
    </recommendedName>
</protein>
<evidence type="ECO:0000256" key="7">
    <source>
        <dbReference type="ARBA" id="ARBA00022840"/>
    </source>
</evidence>
<feature type="transmembrane region" description="Helical" evidence="10">
    <location>
        <begin position="114"/>
        <end position="141"/>
    </location>
</feature>
<keyword evidence="10" id="KW-1133">Transmembrane helix</keyword>
<dbReference type="EC" id="2.7.13.3" evidence="2"/>
<feature type="region of interest" description="Disordered" evidence="9">
    <location>
        <begin position="1"/>
        <end position="32"/>
    </location>
</feature>
<keyword evidence="8" id="KW-0902">Two-component regulatory system</keyword>
<evidence type="ECO:0000313" key="14">
    <source>
        <dbReference type="Proteomes" id="UP001500282"/>
    </source>
</evidence>
<keyword evidence="7" id="KW-0067">ATP-binding</keyword>
<evidence type="ECO:0000259" key="11">
    <source>
        <dbReference type="Pfam" id="PF02518"/>
    </source>
</evidence>
<proteinExistence type="predicted"/>
<reference evidence="13 14" key="1">
    <citation type="journal article" date="2019" name="Int. J. Syst. Evol. Microbiol.">
        <title>The Global Catalogue of Microorganisms (GCM) 10K type strain sequencing project: providing services to taxonomists for standard genome sequencing and annotation.</title>
        <authorList>
            <consortium name="The Broad Institute Genomics Platform"/>
            <consortium name="The Broad Institute Genome Sequencing Center for Infectious Disease"/>
            <person name="Wu L."/>
            <person name="Ma J."/>
        </authorList>
    </citation>
    <scope>NUCLEOTIDE SEQUENCE [LARGE SCALE GENOMIC DNA]</scope>
    <source>
        <strain evidence="13 14">JCM 11448</strain>
    </source>
</reference>
<dbReference type="Pfam" id="PF07730">
    <property type="entry name" value="HisKA_3"/>
    <property type="match status" value="1"/>
</dbReference>